<evidence type="ECO:0000313" key="2">
    <source>
        <dbReference type="EMBL" id="GLO64399.1"/>
    </source>
</evidence>
<name>A0ABQ5TFV2_9BACI</name>
<dbReference type="Pfam" id="PF08281">
    <property type="entry name" value="Sigma70_r4_2"/>
    <property type="match status" value="1"/>
</dbReference>
<protein>
    <recommendedName>
        <fullName evidence="1">HTH luxR-type domain-containing protein</fullName>
    </recommendedName>
</protein>
<dbReference type="Gene3D" id="1.10.10.10">
    <property type="entry name" value="Winged helix-like DNA-binding domain superfamily/Winged helix DNA-binding domain"/>
    <property type="match status" value="1"/>
</dbReference>
<dbReference type="InterPro" id="IPR036388">
    <property type="entry name" value="WH-like_DNA-bd_sf"/>
</dbReference>
<dbReference type="SUPFAM" id="SSF88659">
    <property type="entry name" value="Sigma3 and sigma4 domains of RNA polymerase sigma factors"/>
    <property type="match status" value="1"/>
</dbReference>
<dbReference type="NCBIfam" id="NF005385">
    <property type="entry name" value="PRK06930.1"/>
    <property type="match status" value="1"/>
</dbReference>
<dbReference type="InterPro" id="IPR013324">
    <property type="entry name" value="RNA_pol_sigma_r3/r4-like"/>
</dbReference>
<evidence type="ECO:0000259" key="1">
    <source>
        <dbReference type="SMART" id="SM00421"/>
    </source>
</evidence>
<dbReference type="EMBL" id="BSKO01000001">
    <property type="protein sequence ID" value="GLO64399.1"/>
    <property type="molecule type" value="Genomic_DNA"/>
</dbReference>
<gene>
    <name evidence="2" type="ORF">MACH08_01830</name>
</gene>
<sequence length="170" mass="19990">MGRKLEDKNWVDNLLAEYEYGKKALEDMKKRLDPEVEMEEKDIKVIDEMIKDMSYAMNWMHTGREPDSYGGVDKRSAYQRRVIYDMDLLPSLDIEPTERKLTENEKIMITEILLVLSARERQCYLLHMAQGWSMGEISEELNIAKSSVQQFIQRAKKKVACRTKDIQAHL</sequence>
<accession>A0ABQ5TFV2</accession>
<comment type="caution">
    <text evidence="2">The sequence shown here is derived from an EMBL/GenBank/DDBJ whole genome shotgun (WGS) entry which is preliminary data.</text>
</comment>
<dbReference type="InterPro" id="IPR000792">
    <property type="entry name" value="Tscrpt_reg_LuxR_C"/>
</dbReference>
<dbReference type="Proteomes" id="UP001275436">
    <property type="component" value="Unassembled WGS sequence"/>
</dbReference>
<evidence type="ECO:0000313" key="3">
    <source>
        <dbReference type="Proteomes" id="UP001275436"/>
    </source>
</evidence>
<proteinExistence type="predicted"/>
<feature type="domain" description="HTH luxR-type" evidence="1">
    <location>
        <begin position="113"/>
        <end position="170"/>
    </location>
</feature>
<keyword evidence="3" id="KW-1185">Reference proteome</keyword>
<dbReference type="CDD" id="cd06171">
    <property type="entry name" value="Sigma70_r4"/>
    <property type="match status" value="1"/>
</dbReference>
<dbReference type="SMART" id="SM00421">
    <property type="entry name" value="HTH_LUXR"/>
    <property type="match status" value="1"/>
</dbReference>
<dbReference type="RefSeq" id="WP_017795240.1">
    <property type="nucleotide sequence ID" value="NZ_BSKO01000001.1"/>
</dbReference>
<reference evidence="2 3" key="1">
    <citation type="submission" date="2023-02" db="EMBL/GenBank/DDBJ databases">
        <title>Oceanobacillus kimchii IFOP_LL358 isolated form Alexandrium catenella lab strain.</title>
        <authorList>
            <person name="Gajardo G."/>
            <person name="Ueki S."/>
            <person name="Maruyama F."/>
        </authorList>
    </citation>
    <scope>NUCLEOTIDE SEQUENCE [LARGE SCALE GENOMIC DNA]</scope>
    <source>
        <strain evidence="2 3">IFOP_LL358</strain>
    </source>
</reference>
<organism evidence="2 3">
    <name type="scientific">Oceanobacillus kimchii</name>
    <dbReference type="NCBI Taxonomy" id="746691"/>
    <lineage>
        <taxon>Bacteria</taxon>
        <taxon>Bacillati</taxon>
        <taxon>Bacillota</taxon>
        <taxon>Bacilli</taxon>
        <taxon>Bacillales</taxon>
        <taxon>Bacillaceae</taxon>
        <taxon>Oceanobacillus</taxon>
    </lineage>
</organism>
<dbReference type="InterPro" id="IPR013249">
    <property type="entry name" value="RNA_pol_sigma70_r4_t2"/>
</dbReference>